<keyword evidence="2" id="KW-1185">Reference proteome</keyword>
<evidence type="ECO:0000313" key="1">
    <source>
        <dbReference type="EMBL" id="MFD1315328.1"/>
    </source>
</evidence>
<dbReference type="RefSeq" id="WP_377177374.1">
    <property type="nucleotide sequence ID" value="NZ_JBHTMY010000002.1"/>
</dbReference>
<reference evidence="2" key="1">
    <citation type="journal article" date="2019" name="Int. J. Syst. Evol. Microbiol.">
        <title>The Global Catalogue of Microorganisms (GCM) 10K type strain sequencing project: providing services to taxonomists for standard genome sequencing and annotation.</title>
        <authorList>
            <consortium name="The Broad Institute Genomics Platform"/>
            <consortium name="The Broad Institute Genome Sequencing Center for Infectious Disease"/>
            <person name="Wu L."/>
            <person name="Ma J."/>
        </authorList>
    </citation>
    <scope>NUCLEOTIDE SEQUENCE [LARGE SCALE GENOMIC DNA]</scope>
    <source>
        <strain evidence="2">CCUG 61485</strain>
    </source>
</reference>
<organism evidence="1 2">
    <name type="scientific">Namhaeicola litoreus</name>
    <dbReference type="NCBI Taxonomy" id="1052145"/>
    <lineage>
        <taxon>Bacteria</taxon>
        <taxon>Pseudomonadati</taxon>
        <taxon>Bacteroidota</taxon>
        <taxon>Flavobacteriia</taxon>
        <taxon>Flavobacteriales</taxon>
        <taxon>Flavobacteriaceae</taxon>
        <taxon>Namhaeicola</taxon>
    </lineage>
</organism>
<dbReference type="Proteomes" id="UP001597201">
    <property type="component" value="Unassembled WGS sequence"/>
</dbReference>
<name>A0ABW3Y461_9FLAO</name>
<protein>
    <recommendedName>
        <fullName evidence="3">DUF748 domain-containing protein</fullName>
    </recommendedName>
</protein>
<accession>A0ABW3Y461</accession>
<sequence>MLKKLGLGFVILAVLSLVIIHYAKVSAEKRLKKALVENGSGLYVKEIEDISINLYEESLTFSGLSILPEGEAYNSLLKDSLGKGALVHVQLAQATVKYISIKELLLSRKIDINQIYIDHLNIKVFKNPDFKDSIKHNLPLDSIRLKKLNGISVSDIVIKNLNYQVLNAKNKDTLFQLDSLSFQFNGLALVKQENELFRLKATADKFLIENLAVSFPLKYYKLGCKVVELDFIGKSILIDSLNYAPTIKREELADTYKFNKEVNSIALKELDIYGVDFLQIIAYQDFYLDSVSLRSANFSIYKDKRKPFDKSVSKILPYITLKKLPVKFNLPKVIIENSSLVYQEKNPNHDLLLKVHFEEINGFIENITSVPRFKEDPMKVDASAKFMDQAELKVKMNFNLTDDNDDFSFAGTLGTSDFKYYDEILFPLFGLKIFSGKLDKLTFSAIANNNGSYGTMTMLYHDLEAKVFKKEIFEEEKTLSWLVNQIVHKSNPNKKGHIRSANLAYTREKYKGIGSLFWKTLQSGILHTLAPEALSIADKANERKHKKALKKQAKKKD</sequence>
<evidence type="ECO:0000313" key="2">
    <source>
        <dbReference type="Proteomes" id="UP001597201"/>
    </source>
</evidence>
<dbReference type="EMBL" id="JBHTMY010000002">
    <property type="protein sequence ID" value="MFD1315328.1"/>
    <property type="molecule type" value="Genomic_DNA"/>
</dbReference>
<evidence type="ECO:0008006" key="3">
    <source>
        <dbReference type="Google" id="ProtNLM"/>
    </source>
</evidence>
<proteinExistence type="predicted"/>
<comment type="caution">
    <text evidence="1">The sequence shown here is derived from an EMBL/GenBank/DDBJ whole genome shotgun (WGS) entry which is preliminary data.</text>
</comment>
<gene>
    <name evidence="1" type="ORF">ACFQ39_06835</name>
</gene>